<organism evidence="2 3">
    <name type="scientific">Neglectibacter timonensis</name>
    <dbReference type="NCBI Taxonomy" id="1776382"/>
    <lineage>
        <taxon>Bacteria</taxon>
        <taxon>Bacillati</taxon>
        <taxon>Bacillota</taxon>
        <taxon>Clostridia</taxon>
        <taxon>Eubacteriales</taxon>
        <taxon>Oscillospiraceae</taxon>
        <taxon>Neglectibacter</taxon>
    </lineage>
</organism>
<comment type="caution">
    <text evidence="2">The sequence shown here is derived from an EMBL/GenBank/DDBJ whole genome shotgun (WGS) entry which is preliminary data.</text>
</comment>
<dbReference type="Proteomes" id="UP001524473">
    <property type="component" value="Unassembled WGS sequence"/>
</dbReference>
<proteinExistence type="predicted"/>
<gene>
    <name evidence="2" type="ORF">NE695_01995</name>
</gene>
<dbReference type="EMBL" id="JANFZH010000003">
    <property type="protein sequence ID" value="MCQ4838683.1"/>
    <property type="molecule type" value="Genomic_DNA"/>
</dbReference>
<name>A0ABT1RVK6_9FIRM</name>
<dbReference type="RefSeq" id="WP_066867281.1">
    <property type="nucleotide sequence ID" value="NZ_CABKVV010000014.1"/>
</dbReference>
<feature type="chain" id="PRO_5046277617" evidence="1">
    <location>
        <begin position="25"/>
        <end position="256"/>
    </location>
</feature>
<dbReference type="PROSITE" id="PS51257">
    <property type="entry name" value="PROKAR_LIPOPROTEIN"/>
    <property type="match status" value="1"/>
</dbReference>
<sequence length="256" mass="29447">MKQSKTLFLAVLAFLLAFACCVPAILKTAPLPVPEKESLISQWMPAGWHEAYEALTQAEKAETDLWLSWFAGKTDEDKQKILYRPYAFGTCQETSIGSLKEELGPEIVSLLAENNPDPDSWWVWYASLPEKDSKISQEFVENWLIQFTRMPEEQQMFSNYRLDQWQPNTLEPAVGKLDGKMKELDPAVLQTVKEHVGNPDLWWSYYFLQADRNPELASRDMNWLVWFTNLSADDQAMADQKTHLFFSSQETPGQLG</sequence>
<evidence type="ECO:0000313" key="2">
    <source>
        <dbReference type="EMBL" id="MCQ4838683.1"/>
    </source>
</evidence>
<dbReference type="GeneID" id="90533854"/>
<accession>A0ABT1RVK6</accession>
<keyword evidence="1" id="KW-0732">Signal</keyword>
<evidence type="ECO:0000313" key="3">
    <source>
        <dbReference type="Proteomes" id="UP001524473"/>
    </source>
</evidence>
<keyword evidence="3" id="KW-1185">Reference proteome</keyword>
<protein>
    <submittedName>
        <fullName evidence="2">Uncharacterized protein</fullName>
    </submittedName>
</protein>
<evidence type="ECO:0000256" key="1">
    <source>
        <dbReference type="SAM" id="SignalP"/>
    </source>
</evidence>
<reference evidence="2 3" key="1">
    <citation type="submission" date="2022-06" db="EMBL/GenBank/DDBJ databases">
        <title>Isolation of gut microbiota from human fecal samples.</title>
        <authorList>
            <person name="Pamer E.G."/>
            <person name="Barat B."/>
            <person name="Waligurski E."/>
            <person name="Medina S."/>
            <person name="Paddock L."/>
            <person name="Mostad J."/>
        </authorList>
    </citation>
    <scope>NUCLEOTIDE SEQUENCE [LARGE SCALE GENOMIC DNA]</scope>
    <source>
        <strain evidence="2 3">DFI.9.73</strain>
    </source>
</reference>
<feature type="signal peptide" evidence="1">
    <location>
        <begin position="1"/>
        <end position="24"/>
    </location>
</feature>